<dbReference type="InterPro" id="IPR010982">
    <property type="entry name" value="Lambda_DNA-bd_dom_sf"/>
</dbReference>
<dbReference type="CDD" id="cd00093">
    <property type="entry name" value="HTH_XRE"/>
    <property type="match status" value="1"/>
</dbReference>
<dbReference type="GO" id="GO:0003700">
    <property type="term" value="F:DNA-binding transcription factor activity"/>
    <property type="evidence" value="ECO:0007669"/>
    <property type="project" value="TreeGrafter"/>
</dbReference>
<dbReference type="PANTHER" id="PTHR46797">
    <property type="entry name" value="HTH-TYPE TRANSCRIPTIONAL REGULATOR"/>
    <property type="match status" value="1"/>
</dbReference>
<gene>
    <name evidence="3" type="ORF">H8Z83_02500</name>
</gene>
<evidence type="ECO:0000313" key="4">
    <source>
        <dbReference type="Proteomes" id="UP000620327"/>
    </source>
</evidence>
<dbReference type="SMART" id="SM00530">
    <property type="entry name" value="HTH_XRE"/>
    <property type="match status" value="1"/>
</dbReference>
<dbReference type="InterPro" id="IPR001387">
    <property type="entry name" value="Cro/C1-type_HTH"/>
</dbReference>
<keyword evidence="4" id="KW-1185">Reference proteome</keyword>
<evidence type="ECO:0000256" key="1">
    <source>
        <dbReference type="ARBA" id="ARBA00023125"/>
    </source>
</evidence>
<dbReference type="RefSeq" id="WP_187013600.1">
    <property type="nucleotide sequence ID" value="NZ_JACOQI010000002.1"/>
</dbReference>
<organism evidence="3 4">
    <name type="scientific">Dysosmobacter segnis</name>
    <dbReference type="NCBI Taxonomy" id="2763042"/>
    <lineage>
        <taxon>Bacteria</taxon>
        <taxon>Bacillati</taxon>
        <taxon>Bacillota</taxon>
        <taxon>Clostridia</taxon>
        <taxon>Eubacteriales</taxon>
        <taxon>Oscillospiraceae</taxon>
        <taxon>Dysosmobacter</taxon>
    </lineage>
</organism>
<reference evidence="3" key="1">
    <citation type="submission" date="2020-08" db="EMBL/GenBank/DDBJ databases">
        <title>Genome public.</title>
        <authorList>
            <person name="Liu C."/>
            <person name="Sun Q."/>
        </authorList>
    </citation>
    <scope>NUCLEOTIDE SEQUENCE</scope>
    <source>
        <strain evidence="3">BX15</strain>
    </source>
</reference>
<keyword evidence="1" id="KW-0238">DNA-binding</keyword>
<dbReference type="AlphaFoldDB" id="A0A923MH95"/>
<dbReference type="Pfam" id="PF01381">
    <property type="entry name" value="HTH_3"/>
    <property type="match status" value="1"/>
</dbReference>
<dbReference type="Gene3D" id="1.10.260.40">
    <property type="entry name" value="lambda repressor-like DNA-binding domains"/>
    <property type="match status" value="1"/>
</dbReference>
<evidence type="ECO:0000259" key="2">
    <source>
        <dbReference type="PROSITE" id="PS50943"/>
    </source>
</evidence>
<dbReference type="EMBL" id="JACOQI010000002">
    <property type="protein sequence ID" value="MBC5769214.1"/>
    <property type="molecule type" value="Genomic_DNA"/>
</dbReference>
<dbReference type="PROSITE" id="PS50943">
    <property type="entry name" value="HTH_CROC1"/>
    <property type="match status" value="1"/>
</dbReference>
<dbReference type="GO" id="GO:0003677">
    <property type="term" value="F:DNA binding"/>
    <property type="evidence" value="ECO:0007669"/>
    <property type="project" value="UniProtKB-KW"/>
</dbReference>
<dbReference type="SUPFAM" id="SSF47413">
    <property type="entry name" value="lambda repressor-like DNA-binding domains"/>
    <property type="match status" value="1"/>
</dbReference>
<feature type="domain" description="HTH cro/C1-type" evidence="2">
    <location>
        <begin position="12"/>
        <end position="66"/>
    </location>
</feature>
<sequence>MNEINIYIGGQIRKYRKANGMTLQQLADVIHKSRATACKYENGEISIDIATLYEISQALQVSFGQLTSYQPTLPPSPPPTVRTLQRSPFFQAKRLYFYFYDGRYHRLKDGVIDIHEHAERPGTYVASFTLCSVSGNGCSNESYYTGNVVYSDMLIRFTFFNQLNPLEEDLLYIFNPLEMRDYTDGLLCGISSADLMPCAFRCLVTLNPQELDESLRQRLLFSKQEIRRWGKLNMLLIGNRSAEDSAFL</sequence>
<name>A0A923MH95_9FIRM</name>
<dbReference type="GO" id="GO:0005829">
    <property type="term" value="C:cytosol"/>
    <property type="evidence" value="ECO:0007669"/>
    <property type="project" value="TreeGrafter"/>
</dbReference>
<comment type="caution">
    <text evidence="3">The sequence shown here is derived from an EMBL/GenBank/DDBJ whole genome shotgun (WGS) entry which is preliminary data.</text>
</comment>
<dbReference type="PANTHER" id="PTHR46797:SF1">
    <property type="entry name" value="METHYLPHOSPHONATE SYNTHASE"/>
    <property type="match status" value="1"/>
</dbReference>
<proteinExistence type="predicted"/>
<protein>
    <submittedName>
        <fullName evidence="3">Helix-turn-helix domain-containing protein</fullName>
    </submittedName>
</protein>
<dbReference type="Proteomes" id="UP000620327">
    <property type="component" value="Unassembled WGS sequence"/>
</dbReference>
<accession>A0A923MH95</accession>
<dbReference type="InterPro" id="IPR050807">
    <property type="entry name" value="TransReg_Diox_bact_type"/>
</dbReference>
<evidence type="ECO:0000313" key="3">
    <source>
        <dbReference type="EMBL" id="MBC5769214.1"/>
    </source>
</evidence>